<accession>A0AAQ3MZX3</accession>
<gene>
    <name evidence="2" type="ORF">V8G54_026076</name>
</gene>
<dbReference type="InterPro" id="IPR029058">
    <property type="entry name" value="AB_hydrolase_fold"/>
</dbReference>
<organism evidence="2 3">
    <name type="scientific">Vigna mungo</name>
    <name type="common">Black gram</name>
    <name type="synonym">Phaseolus mungo</name>
    <dbReference type="NCBI Taxonomy" id="3915"/>
    <lineage>
        <taxon>Eukaryota</taxon>
        <taxon>Viridiplantae</taxon>
        <taxon>Streptophyta</taxon>
        <taxon>Embryophyta</taxon>
        <taxon>Tracheophyta</taxon>
        <taxon>Spermatophyta</taxon>
        <taxon>Magnoliopsida</taxon>
        <taxon>eudicotyledons</taxon>
        <taxon>Gunneridae</taxon>
        <taxon>Pentapetalae</taxon>
        <taxon>rosids</taxon>
        <taxon>fabids</taxon>
        <taxon>Fabales</taxon>
        <taxon>Fabaceae</taxon>
        <taxon>Papilionoideae</taxon>
        <taxon>50 kb inversion clade</taxon>
        <taxon>NPAAA clade</taxon>
        <taxon>indigoferoid/millettioid clade</taxon>
        <taxon>Phaseoleae</taxon>
        <taxon>Vigna</taxon>
    </lineage>
</organism>
<protein>
    <recommendedName>
        <fullName evidence="1">Dienelactone hydrolase domain-containing protein</fullName>
    </recommendedName>
</protein>
<evidence type="ECO:0000313" key="3">
    <source>
        <dbReference type="Proteomes" id="UP001374535"/>
    </source>
</evidence>
<dbReference type="EMBL" id="CP144693">
    <property type="protein sequence ID" value="WVZ00007.1"/>
    <property type="molecule type" value="Genomic_DNA"/>
</dbReference>
<feature type="domain" description="Dienelactone hydrolase" evidence="1">
    <location>
        <begin position="46"/>
        <end position="226"/>
    </location>
</feature>
<reference evidence="2 3" key="1">
    <citation type="journal article" date="2023" name="Life. Sci Alliance">
        <title>Evolutionary insights into 3D genome organization and epigenetic landscape of Vigna mungo.</title>
        <authorList>
            <person name="Junaid A."/>
            <person name="Singh B."/>
            <person name="Bhatia S."/>
        </authorList>
    </citation>
    <scope>NUCLEOTIDE SEQUENCE [LARGE SCALE GENOMIC DNA]</scope>
    <source>
        <strain evidence="2">Urdbean</strain>
    </source>
</reference>
<evidence type="ECO:0000313" key="2">
    <source>
        <dbReference type="EMBL" id="WVZ00007.1"/>
    </source>
</evidence>
<evidence type="ECO:0000259" key="1">
    <source>
        <dbReference type="Pfam" id="PF01738"/>
    </source>
</evidence>
<dbReference type="InterPro" id="IPR002925">
    <property type="entry name" value="Dienelactn_hydro"/>
</dbReference>
<dbReference type="SUPFAM" id="SSF53474">
    <property type="entry name" value="alpha/beta-Hydrolases"/>
    <property type="match status" value="1"/>
</dbReference>
<dbReference type="Pfam" id="PF01738">
    <property type="entry name" value="DLH"/>
    <property type="match status" value="1"/>
</dbReference>
<dbReference type="PANTHER" id="PTHR17630:SF82">
    <property type="entry name" value="ENDO-1,3-1,4-BETA-D-GLUCANASE-LIKE PROTEIN"/>
    <property type="match status" value="1"/>
</dbReference>
<name>A0AAQ3MZX3_VIGMU</name>
<dbReference type="GO" id="GO:0016787">
    <property type="term" value="F:hydrolase activity"/>
    <property type="evidence" value="ECO:0007669"/>
    <property type="project" value="InterPro"/>
</dbReference>
<proteinExistence type="predicted"/>
<dbReference type="Gene3D" id="3.40.50.1820">
    <property type="entry name" value="alpha/beta hydrolase"/>
    <property type="match status" value="1"/>
</dbReference>
<dbReference type="Proteomes" id="UP001374535">
    <property type="component" value="Chromosome 8"/>
</dbReference>
<dbReference type="PANTHER" id="PTHR17630">
    <property type="entry name" value="DIENELACTONE HYDROLASE"/>
    <property type="match status" value="1"/>
</dbReference>
<keyword evidence="3" id="KW-1185">Reference proteome</keyword>
<dbReference type="AlphaFoldDB" id="A0AAQ3MZX3"/>
<sequence length="354" mass="38875">MVGSECLSNAPILNASSGVGYVTNIAGVNTYVTGSPLAILAIVLVSDVYDKVANHGYFVVVPDFFHGEPYNRDNASRPFTPWLNDHDPGKGIETAKPIIKALKRKGASAVGVAGFCWGARTVTNLGKAKLVQASVLLHPSYITVDDIRGVEVPIAILGAEHDSLSPPKLLNQFKQVLNAKPEIDSYVKIFANVSHGWTVRYDPNDPKAVKAAGKAHKIMINWFDKHLKKDDDSTSIDYEIIKVSEDGEIEEILNEPLPEGEYVNDSIFYKGKLFDNSVFLIREVSKSLEVSGDDSTSVDDEIREVSEDDEIEEILNFFLKANMLMTQLFTKANCLTTSVFSVGTNVGMTEKMLE</sequence>